<name>A0A0D2KIL9_9CHLO</name>
<feature type="compositionally biased region" description="Polar residues" evidence="1">
    <location>
        <begin position="62"/>
        <end position="74"/>
    </location>
</feature>
<sequence length="477" mass="48020">MLGSVAAGGALLTHMDLARMLDWGGLPGSLPALAPLFGPLLLLETTLLAVPWRLPAALLEQGASNNPKDTTTDFSASASMSGSNSSIGSTSSSSSGNGSGGGSAAERRGVGDSSGAVRHAQPPVDLDLLEAAGWSPAALQLGLAEYRRSALVAPGAWGRPPLRVEAPLVAARAASEEALRAFTITFLGGWGAGRLLEAGLEDVVRLPALMLFLVTGDGGDVEVPLQLLARCLAAGVLTAVLLPVAAIGAADAQEAAAAALLLDTEAGRAAARAVAADAAPPKRRSREWRAEDAFRVEEEGGRAAQAVSKTEAALDALLGQLGGAGSGGGGSGGNSSSSSSRSSEVSKQLPATTAGEASARPSQQEQAGCKPEKEEEQEEEGDEEVDPLVLEWRVQFAGERCANSVPARIAGWLAFTRGAGRLFAANVGFVASGGNLAATLTAVLALSALRLGCAVANGRRDGDGGAVAGRAGRRSGE</sequence>
<feature type="compositionally biased region" description="Gly residues" evidence="1">
    <location>
        <begin position="324"/>
        <end position="333"/>
    </location>
</feature>
<dbReference type="RefSeq" id="XP_013894638.1">
    <property type="nucleotide sequence ID" value="XM_014039184.1"/>
</dbReference>
<feature type="compositionally biased region" description="Low complexity" evidence="1">
    <location>
        <begin position="75"/>
        <end position="96"/>
    </location>
</feature>
<gene>
    <name evidence="2" type="ORF">MNEG_12343</name>
</gene>
<protein>
    <submittedName>
        <fullName evidence="2">Uncharacterized protein</fullName>
    </submittedName>
</protein>
<dbReference type="KEGG" id="mng:MNEG_12343"/>
<feature type="region of interest" description="Disordered" evidence="1">
    <location>
        <begin position="62"/>
        <end position="117"/>
    </location>
</feature>
<organism evidence="2 3">
    <name type="scientific">Monoraphidium neglectum</name>
    <dbReference type="NCBI Taxonomy" id="145388"/>
    <lineage>
        <taxon>Eukaryota</taxon>
        <taxon>Viridiplantae</taxon>
        <taxon>Chlorophyta</taxon>
        <taxon>core chlorophytes</taxon>
        <taxon>Chlorophyceae</taxon>
        <taxon>CS clade</taxon>
        <taxon>Sphaeropleales</taxon>
        <taxon>Selenastraceae</taxon>
        <taxon>Monoraphidium</taxon>
    </lineage>
</organism>
<evidence type="ECO:0000256" key="1">
    <source>
        <dbReference type="SAM" id="MobiDB-lite"/>
    </source>
</evidence>
<feature type="region of interest" description="Disordered" evidence="1">
    <location>
        <begin position="324"/>
        <end position="387"/>
    </location>
</feature>
<evidence type="ECO:0000313" key="2">
    <source>
        <dbReference type="EMBL" id="KIY95618.1"/>
    </source>
</evidence>
<dbReference type="GeneID" id="25729696"/>
<feature type="compositionally biased region" description="Acidic residues" evidence="1">
    <location>
        <begin position="374"/>
        <end position="386"/>
    </location>
</feature>
<proteinExistence type="predicted"/>
<dbReference type="Proteomes" id="UP000054498">
    <property type="component" value="Unassembled WGS sequence"/>
</dbReference>
<reference evidence="2 3" key="1">
    <citation type="journal article" date="2013" name="BMC Genomics">
        <title>Reconstruction of the lipid metabolism for the microalga Monoraphidium neglectum from its genome sequence reveals characteristics suitable for biofuel production.</title>
        <authorList>
            <person name="Bogen C."/>
            <person name="Al-Dilaimi A."/>
            <person name="Albersmeier A."/>
            <person name="Wichmann J."/>
            <person name="Grundmann M."/>
            <person name="Rupp O."/>
            <person name="Lauersen K.J."/>
            <person name="Blifernez-Klassen O."/>
            <person name="Kalinowski J."/>
            <person name="Goesmann A."/>
            <person name="Mussgnug J.H."/>
            <person name="Kruse O."/>
        </authorList>
    </citation>
    <scope>NUCLEOTIDE SEQUENCE [LARGE SCALE GENOMIC DNA]</scope>
    <source>
        <strain evidence="2 3">SAG 48.87</strain>
    </source>
</reference>
<accession>A0A0D2KIL9</accession>
<keyword evidence="3" id="KW-1185">Reference proteome</keyword>
<dbReference type="AlphaFoldDB" id="A0A0D2KIL9"/>
<evidence type="ECO:0000313" key="3">
    <source>
        <dbReference type="Proteomes" id="UP000054498"/>
    </source>
</evidence>
<dbReference type="EMBL" id="KK103416">
    <property type="protein sequence ID" value="KIY95618.1"/>
    <property type="molecule type" value="Genomic_DNA"/>
</dbReference>
<feature type="compositionally biased region" description="Low complexity" evidence="1">
    <location>
        <begin position="334"/>
        <end position="343"/>
    </location>
</feature>